<dbReference type="GO" id="GO:0005829">
    <property type="term" value="C:cytosol"/>
    <property type="evidence" value="ECO:0007669"/>
    <property type="project" value="TreeGrafter"/>
</dbReference>
<dbReference type="AlphaFoldDB" id="A0A941W3X7"/>
<reference evidence="11" key="1">
    <citation type="journal article" date="2021" name="ISME J.">
        <title>Fine-scale metabolic discontinuity in a stratified prokaryote microbiome of a Red Sea deep halocline.</title>
        <authorList>
            <person name="Michoud G."/>
            <person name="Ngugi D.K."/>
            <person name="Barozzi A."/>
            <person name="Merlino G."/>
            <person name="Calleja M.L."/>
            <person name="Delgado-Huertas A."/>
            <person name="Moran X.A.G."/>
            <person name="Daffonchio D."/>
        </authorList>
    </citation>
    <scope>NUCLEOTIDE SEQUENCE</scope>
    <source>
        <strain evidence="11">SuakinDeep_MAG55_1</strain>
    </source>
</reference>
<dbReference type="SUPFAM" id="SSF56235">
    <property type="entry name" value="N-terminal nucleophile aminohydrolases (Ntn hydrolases)"/>
    <property type="match status" value="1"/>
</dbReference>
<dbReference type="Gene3D" id="3.60.20.10">
    <property type="entry name" value="Glutamine Phosphoribosylpyrophosphate, subunit 1, domain 1"/>
    <property type="match status" value="1"/>
</dbReference>
<gene>
    <name evidence="11" type="ORF">MAG551_01759</name>
</gene>
<evidence type="ECO:0000256" key="4">
    <source>
        <dbReference type="ARBA" id="ARBA00022741"/>
    </source>
</evidence>
<dbReference type="Proteomes" id="UP000722750">
    <property type="component" value="Unassembled WGS sequence"/>
</dbReference>
<dbReference type="InterPro" id="IPR017932">
    <property type="entry name" value="GATase_2_dom"/>
</dbReference>
<name>A0A941W3X7_9BACT</name>
<proteinExistence type="inferred from homology"/>
<dbReference type="Gene3D" id="3.40.50.620">
    <property type="entry name" value="HUPs"/>
    <property type="match status" value="1"/>
</dbReference>
<dbReference type="PANTHER" id="PTHR43284:SF1">
    <property type="entry name" value="ASPARAGINE SYNTHETASE"/>
    <property type="match status" value="1"/>
</dbReference>
<feature type="domain" description="Glutamine amidotransferase type-2" evidence="10">
    <location>
        <begin position="2"/>
        <end position="246"/>
    </location>
</feature>
<accession>A0A941W3X7</accession>
<dbReference type="EC" id="6.3.5.4" evidence="3"/>
<comment type="caution">
    <text evidence="11">The sequence shown here is derived from an EMBL/GenBank/DDBJ whole genome shotgun (WGS) entry which is preliminary data.</text>
</comment>
<comment type="similarity">
    <text evidence="2">Belongs to the asparagine synthetase family.</text>
</comment>
<dbReference type="NCBIfam" id="TIGR01536">
    <property type="entry name" value="asn_synth_AEB"/>
    <property type="match status" value="1"/>
</dbReference>
<dbReference type="InterPro" id="IPR001962">
    <property type="entry name" value="Asn_synthase"/>
</dbReference>
<dbReference type="PANTHER" id="PTHR43284">
    <property type="entry name" value="ASPARAGINE SYNTHETASE (GLUTAMINE-HYDROLYZING)"/>
    <property type="match status" value="1"/>
</dbReference>
<dbReference type="InterPro" id="IPR006426">
    <property type="entry name" value="Asn_synth_AEB"/>
</dbReference>
<dbReference type="GO" id="GO:0005524">
    <property type="term" value="F:ATP binding"/>
    <property type="evidence" value="ECO:0007669"/>
    <property type="project" value="UniProtKB-KW"/>
</dbReference>
<evidence type="ECO:0000256" key="2">
    <source>
        <dbReference type="ARBA" id="ARBA00005752"/>
    </source>
</evidence>
<dbReference type="PIRSF" id="PIRSF001589">
    <property type="entry name" value="Asn_synthetase_glu-h"/>
    <property type="match status" value="1"/>
</dbReference>
<keyword evidence="8" id="KW-0028">Amino-acid biosynthesis</keyword>
<evidence type="ECO:0000313" key="11">
    <source>
        <dbReference type="EMBL" id="MBS1258697.1"/>
    </source>
</evidence>
<evidence type="ECO:0000256" key="3">
    <source>
        <dbReference type="ARBA" id="ARBA00012737"/>
    </source>
</evidence>
<keyword evidence="4 9" id="KW-0547">Nucleotide-binding</keyword>
<dbReference type="PROSITE" id="PS51278">
    <property type="entry name" value="GATASE_TYPE_2"/>
    <property type="match status" value="1"/>
</dbReference>
<dbReference type="SUPFAM" id="SSF52402">
    <property type="entry name" value="Adenine nucleotide alpha hydrolases-like"/>
    <property type="match status" value="1"/>
</dbReference>
<evidence type="ECO:0000256" key="7">
    <source>
        <dbReference type="ARBA" id="ARBA00048741"/>
    </source>
</evidence>
<keyword evidence="6 8" id="KW-0315">Glutamine amidotransferase</keyword>
<evidence type="ECO:0000259" key="10">
    <source>
        <dbReference type="PROSITE" id="PS51278"/>
    </source>
</evidence>
<evidence type="ECO:0000256" key="1">
    <source>
        <dbReference type="ARBA" id="ARBA00005187"/>
    </source>
</evidence>
<feature type="binding site" evidence="9">
    <location>
        <position position="133"/>
    </location>
    <ligand>
        <name>L-glutamine</name>
        <dbReference type="ChEBI" id="CHEBI:58359"/>
    </ligand>
</feature>
<dbReference type="InterPro" id="IPR051786">
    <property type="entry name" value="ASN_synthetase/amidase"/>
</dbReference>
<dbReference type="Pfam" id="PF00733">
    <property type="entry name" value="Asn_synthase"/>
    <property type="match status" value="1"/>
</dbReference>
<dbReference type="GO" id="GO:0006529">
    <property type="term" value="P:asparagine biosynthetic process"/>
    <property type="evidence" value="ECO:0007669"/>
    <property type="project" value="UniProtKB-KW"/>
</dbReference>
<dbReference type="InterPro" id="IPR014729">
    <property type="entry name" value="Rossmann-like_a/b/a_fold"/>
</dbReference>
<feature type="active site" description="For GATase activity" evidence="8">
    <location>
        <position position="2"/>
    </location>
</feature>
<sequence length="661" mass="76118">MCGIAGIYNLKRKPINKDDIKKMCDIMYHRGPDDAGYVLFNVKDGNLKDEGYWQELRDVEFDVSSKNVFRNHGCNMALGHRRLSIIDLTEAAHQPMSNRTNFIWITYNGEIYNFKELRGDLEKCGHCFFSSSDTEVIIHLYEEYGVDCINQLNGIFAFAIWDGRKNQMVLARDRYGAKPLYYTTQNDNLIFASEIKAIMQANGVSVHLNESAVADYFTFQNTFGDVTLFDNIKLLEPGHFLVVKQDVIKKTKYQDLMPKAINGDNTDIDYVMKFNNIFSDVIDRQLVADVPIGSYLSGGMDSASISALASQRLSRLKTFTGGFDTSLVTGFESAFDERADAELLSSKLQTEHYQMVMHAGDLEWVMPKLIYHLEDLRMGMTYPSYYIAQLSSKFVKVALGGVGGDEILAGYPWRYVIVRDCLEDEDFKQKYFNYWSSRLVSDTEKEHFFSKAFSARLNGHKPIDSFDKIFDTYESSFQTQTENNIRKALYFEVKTFLHGLLVVEDKISMAHSLELRVPMLDNELVDYSLSLPVSMLINDGFAQSKGGSDVNRIGKYIFRKAMESILPQSIVEKRKQGFSAPDQSWYRTKLVDYIRSLILGEQALDRGYFNKAYVEKMFEDHMTGKANNRLLLWSLMCFEWWNRVFIDEYKIKQPICDTRNN</sequence>
<evidence type="ECO:0000256" key="5">
    <source>
        <dbReference type="ARBA" id="ARBA00022840"/>
    </source>
</evidence>
<dbReference type="InterPro" id="IPR029055">
    <property type="entry name" value="Ntn_hydrolases_N"/>
</dbReference>
<organism evidence="11 12">
    <name type="scientific">Candidatus Scalindua arabica</name>
    <dbReference type="NCBI Taxonomy" id="1127984"/>
    <lineage>
        <taxon>Bacteria</taxon>
        <taxon>Pseudomonadati</taxon>
        <taxon>Planctomycetota</taxon>
        <taxon>Candidatus Brocadiia</taxon>
        <taxon>Candidatus Brocadiales</taxon>
        <taxon>Candidatus Scalinduaceae</taxon>
        <taxon>Candidatus Scalindua</taxon>
    </lineage>
</organism>
<keyword evidence="5 9" id="KW-0067">ATP-binding</keyword>
<comment type="catalytic activity">
    <reaction evidence="7">
        <text>L-aspartate + L-glutamine + ATP + H2O = L-asparagine + L-glutamate + AMP + diphosphate + H(+)</text>
        <dbReference type="Rhea" id="RHEA:12228"/>
        <dbReference type="ChEBI" id="CHEBI:15377"/>
        <dbReference type="ChEBI" id="CHEBI:15378"/>
        <dbReference type="ChEBI" id="CHEBI:29985"/>
        <dbReference type="ChEBI" id="CHEBI:29991"/>
        <dbReference type="ChEBI" id="CHEBI:30616"/>
        <dbReference type="ChEBI" id="CHEBI:33019"/>
        <dbReference type="ChEBI" id="CHEBI:58048"/>
        <dbReference type="ChEBI" id="CHEBI:58359"/>
        <dbReference type="ChEBI" id="CHEBI:456215"/>
        <dbReference type="EC" id="6.3.5.4"/>
    </reaction>
</comment>
<evidence type="ECO:0000256" key="8">
    <source>
        <dbReference type="PIRSR" id="PIRSR001589-1"/>
    </source>
</evidence>
<dbReference type="GO" id="GO:0004066">
    <property type="term" value="F:asparagine synthase (glutamine-hydrolyzing) activity"/>
    <property type="evidence" value="ECO:0007669"/>
    <property type="project" value="UniProtKB-EC"/>
</dbReference>
<dbReference type="Pfam" id="PF13537">
    <property type="entry name" value="GATase_7"/>
    <property type="match status" value="1"/>
</dbReference>
<keyword evidence="8" id="KW-0061">Asparagine biosynthesis</keyword>
<evidence type="ECO:0000313" key="12">
    <source>
        <dbReference type="Proteomes" id="UP000722750"/>
    </source>
</evidence>
<dbReference type="CDD" id="cd01991">
    <property type="entry name" value="Asn_synthase_B_C"/>
    <property type="match status" value="1"/>
</dbReference>
<protein>
    <recommendedName>
        <fullName evidence="3">asparagine synthase (glutamine-hydrolyzing)</fullName>
        <ecNumber evidence="3">6.3.5.4</ecNumber>
    </recommendedName>
</protein>
<dbReference type="EMBL" id="JAANXD010000073">
    <property type="protein sequence ID" value="MBS1258697.1"/>
    <property type="molecule type" value="Genomic_DNA"/>
</dbReference>
<evidence type="ECO:0000256" key="9">
    <source>
        <dbReference type="PIRSR" id="PIRSR001589-2"/>
    </source>
</evidence>
<evidence type="ECO:0000256" key="6">
    <source>
        <dbReference type="ARBA" id="ARBA00022962"/>
    </source>
</evidence>
<comment type="pathway">
    <text evidence="1">Amino-acid biosynthesis; L-asparagine biosynthesis; L-asparagine from L-aspartate (L-Gln route): step 1/1.</text>
</comment>
<dbReference type="CDD" id="cd00712">
    <property type="entry name" value="AsnB"/>
    <property type="match status" value="1"/>
</dbReference>
<dbReference type="InterPro" id="IPR033738">
    <property type="entry name" value="AsnB_N"/>
</dbReference>